<dbReference type="PANTHER" id="PTHR48094:SF12">
    <property type="entry name" value="PARKINSON DISEASE PROTEIN 7 HOMOLOG"/>
    <property type="match status" value="1"/>
</dbReference>
<dbReference type="SUPFAM" id="SSF52317">
    <property type="entry name" value="Class I glutamine amidotransferase-like"/>
    <property type="match status" value="1"/>
</dbReference>
<dbReference type="EMBL" id="CAJGYM010000040">
    <property type="protein sequence ID" value="CAD6193996.1"/>
    <property type="molecule type" value="Genomic_DNA"/>
</dbReference>
<gene>
    <name evidence="6" type="ORF">CAUJ_LOCUS9915</name>
</gene>
<dbReference type="GO" id="GO:0006979">
    <property type="term" value="P:response to oxidative stress"/>
    <property type="evidence" value="ECO:0007669"/>
    <property type="project" value="TreeGrafter"/>
</dbReference>
<dbReference type="OrthoDB" id="543156at2759"/>
<dbReference type="FunFam" id="3.40.50.880:FF:000022">
    <property type="entry name" value="protein deglycase DJ-1"/>
    <property type="match status" value="1"/>
</dbReference>
<dbReference type="PANTHER" id="PTHR48094">
    <property type="entry name" value="PROTEIN/NUCLEIC ACID DEGLYCASE DJ-1-RELATED"/>
    <property type="match status" value="1"/>
</dbReference>
<evidence type="ECO:0000256" key="4">
    <source>
        <dbReference type="ARBA" id="ARBA00048082"/>
    </source>
</evidence>
<dbReference type="GO" id="GO:0005739">
    <property type="term" value="C:mitochondrion"/>
    <property type="evidence" value="ECO:0007669"/>
    <property type="project" value="TreeGrafter"/>
</dbReference>
<sequence>MSEGEDKTALILLAEGAEEMEVVITADVLTRGGVKVKLAGISGPDPVVCARGTRILPDVALEDVKEKQYDLIVLPGGQPGSNTLAASELVGTMLRAQNEANRLIGAICAAPIALKAHGIQVEQLTSHQSVKAQLQNAGFAYSDERVVVSGSVITSRGPGTAFEFALKLVELLVSKEKAASLVEPLVLKL</sequence>
<accession>A0A8S1HBH7</accession>
<organism evidence="6 7">
    <name type="scientific">Caenorhabditis auriculariae</name>
    <dbReference type="NCBI Taxonomy" id="2777116"/>
    <lineage>
        <taxon>Eukaryota</taxon>
        <taxon>Metazoa</taxon>
        <taxon>Ecdysozoa</taxon>
        <taxon>Nematoda</taxon>
        <taxon>Chromadorea</taxon>
        <taxon>Rhabditida</taxon>
        <taxon>Rhabditina</taxon>
        <taxon>Rhabditomorpha</taxon>
        <taxon>Rhabditoidea</taxon>
        <taxon>Rhabditidae</taxon>
        <taxon>Peloderinae</taxon>
        <taxon>Caenorhabditis</taxon>
    </lineage>
</organism>
<dbReference type="InterPro" id="IPR050325">
    <property type="entry name" value="Prot/Nucl_acid_deglycase"/>
</dbReference>
<evidence type="ECO:0000313" key="7">
    <source>
        <dbReference type="Proteomes" id="UP000835052"/>
    </source>
</evidence>
<evidence type="ECO:0000313" key="6">
    <source>
        <dbReference type="EMBL" id="CAD6193996.1"/>
    </source>
</evidence>
<evidence type="ECO:0000259" key="5">
    <source>
        <dbReference type="Pfam" id="PF01965"/>
    </source>
</evidence>
<evidence type="ECO:0000256" key="2">
    <source>
        <dbReference type="ARBA" id="ARBA00013134"/>
    </source>
</evidence>
<keyword evidence="3" id="KW-0963">Cytoplasm</keyword>
<dbReference type="InterPro" id="IPR029062">
    <property type="entry name" value="Class_I_gatase-like"/>
</dbReference>
<dbReference type="GO" id="GO:0019172">
    <property type="term" value="F:glyoxalase III activity"/>
    <property type="evidence" value="ECO:0007669"/>
    <property type="project" value="UniProtKB-EC"/>
</dbReference>
<dbReference type="InterPro" id="IPR006287">
    <property type="entry name" value="DJ-1"/>
</dbReference>
<comment type="subcellular location">
    <subcellularLocation>
        <location evidence="1">Cytoplasm</location>
    </subcellularLocation>
</comment>
<dbReference type="GO" id="GO:0036471">
    <property type="term" value="P:cellular response to glyoxal"/>
    <property type="evidence" value="ECO:0007669"/>
    <property type="project" value="UniProtKB-ARBA"/>
</dbReference>
<dbReference type="NCBIfam" id="TIGR01383">
    <property type="entry name" value="not_thiJ"/>
    <property type="match status" value="1"/>
</dbReference>
<reference evidence="6" key="1">
    <citation type="submission" date="2020-10" db="EMBL/GenBank/DDBJ databases">
        <authorList>
            <person name="Kikuchi T."/>
        </authorList>
    </citation>
    <scope>NUCLEOTIDE SEQUENCE</scope>
    <source>
        <strain evidence="6">NKZ352</strain>
    </source>
</reference>
<proteinExistence type="predicted"/>
<dbReference type="CDD" id="cd03135">
    <property type="entry name" value="GATase1_DJ-1"/>
    <property type="match status" value="1"/>
</dbReference>
<dbReference type="GO" id="GO:1902176">
    <property type="term" value="P:negative regulation of oxidative stress-induced intrinsic apoptotic signaling pathway"/>
    <property type="evidence" value="ECO:0007669"/>
    <property type="project" value="UniProtKB-ARBA"/>
</dbReference>
<dbReference type="Gene3D" id="3.40.50.880">
    <property type="match status" value="1"/>
</dbReference>
<protein>
    <recommendedName>
        <fullName evidence="2">D-lactate dehydratase</fullName>
        <ecNumber evidence="2">4.2.1.130</ecNumber>
    </recommendedName>
</protein>
<evidence type="ECO:0000256" key="3">
    <source>
        <dbReference type="ARBA" id="ARBA00022490"/>
    </source>
</evidence>
<comment type="caution">
    <text evidence="6">The sequence shown here is derived from an EMBL/GenBank/DDBJ whole genome shotgun (WGS) entry which is preliminary data.</text>
</comment>
<dbReference type="GO" id="GO:0005634">
    <property type="term" value="C:nucleus"/>
    <property type="evidence" value="ECO:0007669"/>
    <property type="project" value="TreeGrafter"/>
</dbReference>
<dbReference type="GO" id="GO:0046295">
    <property type="term" value="P:glycolate biosynthetic process"/>
    <property type="evidence" value="ECO:0007669"/>
    <property type="project" value="UniProtKB-ARBA"/>
</dbReference>
<name>A0A8S1HBH7_9PELO</name>
<dbReference type="Proteomes" id="UP000835052">
    <property type="component" value="Unassembled WGS sequence"/>
</dbReference>
<dbReference type="AlphaFoldDB" id="A0A8S1HBH7"/>
<feature type="domain" description="DJ-1/PfpI" evidence="5">
    <location>
        <begin position="7"/>
        <end position="170"/>
    </location>
</feature>
<dbReference type="GO" id="GO:1903189">
    <property type="term" value="P:glyoxal metabolic process"/>
    <property type="evidence" value="ECO:0007669"/>
    <property type="project" value="UniProtKB-ARBA"/>
</dbReference>
<comment type="catalytic activity">
    <reaction evidence="4">
        <text>methylglyoxal + H2O = (R)-lactate + H(+)</text>
        <dbReference type="Rhea" id="RHEA:27754"/>
        <dbReference type="ChEBI" id="CHEBI:15377"/>
        <dbReference type="ChEBI" id="CHEBI:15378"/>
        <dbReference type="ChEBI" id="CHEBI:16004"/>
        <dbReference type="ChEBI" id="CHEBI:17158"/>
        <dbReference type="EC" id="4.2.1.130"/>
    </reaction>
</comment>
<dbReference type="InterPro" id="IPR002818">
    <property type="entry name" value="DJ-1/PfpI"/>
</dbReference>
<dbReference type="EC" id="4.2.1.130" evidence="2"/>
<keyword evidence="7" id="KW-1185">Reference proteome</keyword>
<evidence type="ECO:0000256" key="1">
    <source>
        <dbReference type="ARBA" id="ARBA00004496"/>
    </source>
</evidence>
<dbReference type="Pfam" id="PF01965">
    <property type="entry name" value="DJ-1_PfpI"/>
    <property type="match status" value="1"/>
</dbReference>